<dbReference type="InterPro" id="IPR005219">
    <property type="entry name" value="PqiA-like_proteobact"/>
</dbReference>
<feature type="transmembrane region" description="Helical" evidence="8">
    <location>
        <begin position="152"/>
        <end position="171"/>
    </location>
</feature>
<reference evidence="9" key="2">
    <citation type="submission" date="2024-05" db="EMBL/GenBank/DDBJ databases">
        <authorList>
            <person name="Mellies J."/>
            <person name="Newton I."/>
        </authorList>
    </citation>
    <scope>NUCLEOTIDE SEQUENCE</scope>
    <source>
        <strain evidence="9">13.2</strain>
    </source>
</reference>
<comment type="similarity">
    <text evidence="2">Belongs to the PqiA family.</text>
</comment>
<evidence type="ECO:0000313" key="9">
    <source>
        <dbReference type="EMBL" id="XBG30633.1"/>
    </source>
</evidence>
<dbReference type="NCBIfam" id="TIGR00155">
    <property type="entry name" value="pqiA_fam"/>
    <property type="match status" value="1"/>
</dbReference>
<evidence type="ECO:0000256" key="4">
    <source>
        <dbReference type="ARBA" id="ARBA00022519"/>
    </source>
</evidence>
<gene>
    <name evidence="9" type="ORF">ABH853_18530</name>
</gene>
<evidence type="ECO:0000256" key="8">
    <source>
        <dbReference type="SAM" id="Phobius"/>
    </source>
</evidence>
<dbReference type="PANTHER" id="PTHR30462">
    <property type="entry name" value="INTERMEMBRANE TRANSPORT PROTEIN PQIB-RELATED"/>
    <property type="match status" value="1"/>
</dbReference>
<feature type="transmembrane region" description="Helical" evidence="8">
    <location>
        <begin position="386"/>
        <end position="405"/>
    </location>
</feature>
<keyword evidence="5 8" id="KW-0812">Transmembrane</keyword>
<protein>
    <submittedName>
        <fullName evidence="9">Paraquat-inducible protein A</fullName>
    </submittedName>
</protein>
<feature type="transmembrane region" description="Helical" evidence="8">
    <location>
        <begin position="60"/>
        <end position="83"/>
    </location>
</feature>
<evidence type="ECO:0000256" key="1">
    <source>
        <dbReference type="ARBA" id="ARBA00004429"/>
    </source>
</evidence>
<evidence type="ECO:0000256" key="7">
    <source>
        <dbReference type="ARBA" id="ARBA00023136"/>
    </source>
</evidence>
<dbReference type="InterPro" id="IPR007498">
    <property type="entry name" value="PqiA-like"/>
</dbReference>
<keyword evidence="6 8" id="KW-1133">Transmembrane helix</keyword>
<keyword evidence="7 8" id="KW-0472">Membrane</keyword>
<reference evidence="9" key="1">
    <citation type="journal article" date="2019" name="Microbiol. Resour. Announc.">
        <title>Draft Genome Sequences of Five Environmental Bacterial Isolates That Degrade Polyethylene Terephthalate Plastic.</title>
        <authorList>
            <person name="Leon-Zayas R."/>
            <person name="Roberts C."/>
            <person name="Vague M."/>
            <person name="Mellies J.L."/>
        </authorList>
    </citation>
    <scope>NUCLEOTIDE SEQUENCE</scope>
    <source>
        <strain evidence="9">13.2</strain>
    </source>
</reference>
<evidence type="ECO:0000256" key="5">
    <source>
        <dbReference type="ARBA" id="ARBA00022692"/>
    </source>
</evidence>
<organism evidence="9">
    <name type="scientific">Pseudomonas sp. 13.2</name>
    <dbReference type="NCBI Taxonomy" id="3144665"/>
    <lineage>
        <taxon>Bacteria</taxon>
        <taxon>Pseudomonadati</taxon>
        <taxon>Pseudomonadota</taxon>
        <taxon>Gammaproteobacteria</taxon>
        <taxon>Pseudomonadales</taxon>
        <taxon>Pseudomonadaceae</taxon>
        <taxon>Pseudomonas</taxon>
    </lineage>
</organism>
<keyword evidence="3" id="KW-1003">Cell membrane</keyword>
<evidence type="ECO:0000256" key="2">
    <source>
        <dbReference type="ARBA" id="ARBA00007555"/>
    </source>
</evidence>
<sequence length="421" mass="46698">MSNSVEPETLAQLPLDELVACHECDLLLRKPVLQHDEKAQCPRCGYELYAHRHNVVNRSLALVLTALLLFVPANFLPIMQLHLLGQTSDDTVWSGVLGLYNSGMRGVAVVVLLCSMVIPLAKLLCQLAVLLSIRLNFGRDYGLVFYRIYHHLRDWGMLEVYFMGVLVIVKLVDLAELTVGLGLFCFISLLLIQVWLEVVMSPHQIWSALSGRTCMRAIDAGIVVCNECHELNRQEPDSTSQTCTRCGAVVHARRPNSIVRTWALLIAASILYIPANILPIMTVSTLGQGSPDTIMSGVITLLKHGMVPIAAVVFIASILVPTFKLVGIGLLLYSVQRRQPLSARQRILMYRFIEFIGRWSMLDIFVIAILVAVVNFGRIASVEANLGAVAFATVVILTMLAALTFDPRLIWDNTESDDDHE</sequence>
<dbReference type="AlphaFoldDB" id="A0AAU7BDT2"/>
<feature type="transmembrane region" description="Helical" evidence="8">
    <location>
        <begin position="356"/>
        <end position="380"/>
    </location>
</feature>
<evidence type="ECO:0000256" key="6">
    <source>
        <dbReference type="ARBA" id="ARBA00022989"/>
    </source>
</evidence>
<dbReference type="GO" id="GO:0005886">
    <property type="term" value="C:plasma membrane"/>
    <property type="evidence" value="ECO:0007669"/>
    <property type="project" value="UniProtKB-SubCell"/>
</dbReference>
<feature type="transmembrane region" description="Helical" evidence="8">
    <location>
        <begin position="306"/>
        <end position="335"/>
    </location>
</feature>
<proteinExistence type="inferred from homology"/>
<accession>A0AAU7BDT2</accession>
<feature type="transmembrane region" description="Helical" evidence="8">
    <location>
        <begin position="103"/>
        <end position="131"/>
    </location>
</feature>
<feature type="transmembrane region" description="Helical" evidence="8">
    <location>
        <begin position="262"/>
        <end position="286"/>
    </location>
</feature>
<keyword evidence="4" id="KW-0997">Cell inner membrane</keyword>
<dbReference type="EMBL" id="CP157179">
    <property type="protein sequence ID" value="XBG30633.1"/>
    <property type="molecule type" value="Genomic_DNA"/>
</dbReference>
<dbReference type="Pfam" id="PF04403">
    <property type="entry name" value="PqiA"/>
    <property type="match status" value="2"/>
</dbReference>
<feature type="transmembrane region" description="Helical" evidence="8">
    <location>
        <begin position="177"/>
        <end position="196"/>
    </location>
</feature>
<name>A0AAU7BDT2_9PSED</name>
<dbReference type="PANTHER" id="PTHR30462:SF1">
    <property type="entry name" value="INTERMEMBRANE TRANSPORT PROTEIN YEBS"/>
    <property type="match status" value="1"/>
</dbReference>
<comment type="subcellular location">
    <subcellularLocation>
        <location evidence="1">Cell inner membrane</location>
        <topology evidence="1">Multi-pass membrane protein</topology>
    </subcellularLocation>
</comment>
<dbReference type="InterPro" id="IPR051800">
    <property type="entry name" value="PqiA-PqiB_transport"/>
</dbReference>
<evidence type="ECO:0000256" key="3">
    <source>
        <dbReference type="ARBA" id="ARBA00022475"/>
    </source>
</evidence>